<gene>
    <name evidence="2" type="ORF">SYN_01283</name>
</gene>
<dbReference type="HOGENOM" id="CLU_2774412_0_0_7"/>
<protein>
    <submittedName>
        <fullName evidence="2">Hypothetical cytosolic protein</fullName>
    </submittedName>
</protein>
<dbReference type="EMBL" id="CP000252">
    <property type="protein sequence ID" value="ABC76160.1"/>
    <property type="molecule type" value="Genomic_DNA"/>
</dbReference>
<feature type="region of interest" description="Disordered" evidence="1">
    <location>
        <begin position="1"/>
        <end position="25"/>
    </location>
</feature>
<accession>Q2LQ80</accession>
<dbReference type="Proteomes" id="UP000001933">
    <property type="component" value="Chromosome"/>
</dbReference>
<proteinExistence type="predicted"/>
<organism evidence="2 3">
    <name type="scientific">Syntrophus aciditrophicus (strain SB)</name>
    <dbReference type="NCBI Taxonomy" id="56780"/>
    <lineage>
        <taxon>Bacteria</taxon>
        <taxon>Pseudomonadati</taxon>
        <taxon>Thermodesulfobacteriota</taxon>
        <taxon>Syntrophia</taxon>
        <taxon>Syntrophales</taxon>
        <taxon>Syntrophaceae</taxon>
        <taxon>Syntrophus</taxon>
    </lineage>
</organism>
<dbReference type="AlphaFoldDB" id="Q2LQ80"/>
<sequence length="69" mass="7477">MTSPLRVVASHRNSGMATTPSGHDWPAKTSALPWIQASRESAPSLKTTAINLTSLWNLSLVSIHYPSTF</sequence>
<reference evidence="2 3" key="1">
    <citation type="journal article" date="2007" name="Proc. Natl. Acad. Sci. U.S.A.">
        <title>The genome of Syntrophus aciditrophicus: life at the thermodynamic limit of microbial growth.</title>
        <authorList>
            <person name="McInerney M.J."/>
            <person name="Rohlin L."/>
            <person name="Mouttaki H."/>
            <person name="Kim U."/>
            <person name="Krupp R.S."/>
            <person name="Rios-Hernandez L."/>
            <person name="Sieber J."/>
            <person name="Struchtemeyer C.G."/>
            <person name="Bhattacharyya A."/>
            <person name="Campbell J.W."/>
            <person name="Gunsalus R.P."/>
        </authorList>
    </citation>
    <scope>NUCLEOTIDE SEQUENCE [LARGE SCALE GENOMIC DNA]</scope>
    <source>
        <strain evidence="2 3">SB</strain>
    </source>
</reference>
<dbReference type="KEGG" id="sat:SYN_01283"/>
<feature type="compositionally biased region" description="Polar residues" evidence="1">
    <location>
        <begin position="11"/>
        <end position="21"/>
    </location>
</feature>
<keyword evidence="3" id="KW-1185">Reference proteome</keyword>
<evidence type="ECO:0000256" key="1">
    <source>
        <dbReference type="SAM" id="MobiDB-lite"/>
    </source>
</evidence>
<dbReference type="InParanoid" id="Q2LQ80"/>
<evidence type="ECO:0000313" key="3">
    <source>
        <dbReference type="Proteomes" id="UP000001933"/>
    </source>
</evidence>
<evidence type="ECO:0000313" key="2">
    <source>
        <dbReference type="EMBL" id="ABC76160.1"/>
    </source>
</evidence>
<name>Q2LQ80_SYNAS</name>